<protein>
    <submittedName>
        <fullName evidence="8">Glycoside hydrolase</fullName>
    </submittedName>
</protein>
<evidence type="ECO:0000256" key="4">
    <source>
        <dbReference type="ARBA" id="ARBA00022807"/>
    </source>
</evidence>
<feature type="coiled-coil region" evidence="5">
    <location>
        <begin position="166"/>
        <end position="201"/>
    </location>
</feature>
<comment type="similarity">
    <text evidence="1">Belongs to the peptidase C40 family.</text>
</comment>
<feature type="compositionally biased region" description="Low complexity" evidence="6">
    <location>
        <begin position="1"/>
        <end position="13"/>
    </location>
</feature>
<dbReference type="InterPro" id="IPR051794">
    <property type="entry name" value="PG_Endopeptidase_C40"/>
</dbReference>
<dbReference type="PANTHER" id="PTHR47359:SF3">
    <property type="entry name" value="NLP_P60 DOMAIN-CONTAINING PROTEIN-RELATED"/>
    <property type="match status" value="1"/>
</dbReference>
<dbReference type="Proteomes" id="UP000477722">
    <property type="component" value="Unassembled WGS sequence"/>
</dbReference>
<keyword evidence="4" id="KW-0788">Thiol protease</keyword>
<keyword evidence="2" id="KW-0645">Protease</keyword>
<keyword evidence="9" id="KW-1185">Reference proteome</keyword>
<dbReference type="InterPro" id="IPR038765">
    <property type="entry name" value="Papain-like_cys_pep_sf"/>
</dbReference>
<keyword evidence="5" id="KW-0175">Coiled coil</keyword>
<reference evidence="8 9" key="1">
    <citation type="submission" date="2020-02" db="EMBL/GenBank/DDBJ databases">
        <title>Whole-genome analyses of novel actinobacteria.</title>
        <authorList>
            <person name="Sahin N."/>
            <person name="Tatar D."/>
        </authorList>
    </citation>
    <scope>NUCLEOTIDE SEQUENCE [LARGE SCALE GENOMIC DNA]</scope>
    <source>
        <strain evidence="8 9">SB3404</strain>
    </source>
</reference>
<dbReference type="Gene3D" id="3.90.1720.10">
    <property type="entry name" value="endopeptidase domain like (from Nostoc punctiforme)"/>
    <property type="match status" value="1"/>
</dbReference>
<keyword evidence="3 8" id="KW-0378">Hydrolase</keyword>
<dbReference type="PROSITE" id="PS51935">
    <property type="entry name" value="NLPC_P60"/>
    <property type="match status" value="1"/>
</dbReference>
<proteinExistence type="inferred from homology"/>
<dbReference type="EMBL" id="JAAKZZ010000616">
    <property type="protein sequence ID" value="NGO73082.1"/>
    <property type="molecule type" value="Genomic_DNA"/>
</dbReference>
<accession>A0A6G4X7G6</accession>
<dbReference type="AlphaFoldDB" id="A0A6G4X7G6"/>
<evidence type="ECO:0000256" key="2">
    <source>
        <dbReference type="ARBA" id="ARBA00022670"/>
    </source>
</evidence>
<dbReference type="GO" id="GO:0008234">
    <property type="term" value="F:cysteine-type peptidase activity"/>
    <property type="evidence" value="ECO:0007669"/>
    <property type="project" value="UniProtKB-KW"/>
</dbReference>
<evidence type="ECO:0000313" key="9">
    <source>
        <dbReference type="Proteomes" id="UP000477722"/>
    </source>
</evidence>
<gene>
    <name evidence="8" type="ORF">G5C65_33030</name>
</gene>
<dbReference type="GO" id="GO:0006508">
    <property type="term" value="P:proteolysis"/>
    <property type="evidence" value="ECO:0007669"/>
    <property type="project" value="UniProtKB-KW"/>
</dbReference>
<evidence type="ECO:0000256" key="3">
    <source>
        <dbReference type="ARBA" id="ARBA00022801"/>
    </source>
</evidence>
<evidence type="ECO:0000256" key="6">
    <source>
        <dbReference type="SAM" id="MobiDB-lite"/>
    </source>
</evidence>
<organism evidence="8 9">
    <name type="scientific">Streptomyces boncukensis</name>
    <dbReference type="NCBI Taxonomy" id="2711219"/>
    <lineage>
        <taxon>Bacteria</taxon>
        <taxon>Bacillati</taxon>
        <taxon>Actinomycetota</taxon>
        <taxon>Actinomycetes</taxon>
        <taxon>Kitasatosporales</taxon>
        <taxon>Streptomycetaceae</taxon>
        <taxon>Streptomyces</taxon>
    </lineage>
</organism>
<comment type="caution">
    <text evidence="8">The sequence shown here is derived from an EMBL/GenBank/DDBJ whole genome shotgun (WGS) entry which is preliminary data.</text>
</comment>
<feature type="compositionally biased region" description="Basic and acidic residues" evidence="6">
    <location>
        <begin position="14"/>
        <end position="28"/>
    </location>
</feature>
<evidence type="ECO:0000256" key="1">
    <source>
        <dbReference type="ARBA" id="ARBA00007074"/>
    </source>
</evidence>
<dbReference type="SUPFAM" id="SSF54001">
    <property type="entry name" value="Cysteine proteinases"/>
    <property type="match status" value="1"/>
</dbReference>
<name>A0A6G4X7G6_9ACTN</name>
<dbReference type="PANTHER" id="PTHR47359">
    <property type="entry name" value="PEPTIDOGLYCAN DL-ENDOPEPTIDASE CWLO"/>
    <property type="match status" value="1"/>
</dbReference>
<evidence type="ECO:0000256" key="5">
    <source>
        <dbReference type="SAM" id="Coils"/>
    </source>
</evidence>
<sequence>MGMLAGPALGAAHAEPDPRPQRRPGLEQVREQIARLHDEAESATEAYNAARERTRKQRAAVIRIAKQADTAQARLNRLTDTAGAMARAQYRQGGLPAEARLLLGDDPEGFLRDVSSVRKGQHAARGVISRLSSTKSELDRYAQSAAKEWRKLEANRRKKALAKKRITARIARAERLESRLAKAERERLRELEREAARARQARWLKSEAARKLVGSPAADASPGASAGTAGASPAAARAIAWATRQIGKDYQWGATGPATFDCSGLTMRAWQAAGKRIPRTSQEQWKRLTRVPVAAMRPGDLVIYKKDASHVGLYVGDGGLLHAPRTGRQIVVEGVGSMPILGVVRPDA</sequence>
<dbReference type="Pfam" id="PF00877">
    <property type="entry name" value="NLPC_P60"/>
    <property type="match status" value="1"/>
</dbReference>
<evidence type="ECO:0000313" key="8">
    <source>
        <dbReference type="EMBL" id="NGO73082.1"/>
    </source>
</evidence>
<evidence type="ECO:0000259" key="7">
    <source>
        <dbReference type="PROSITE" id="PS51935"/>
    </source>
</evidence>
<feature type="region of interest" description="Disordered" evidence="6">
    <location>
        <begin position="1"/>
        <end position="28"/>
    </location>
</feature>
<dbReference type="InterPro" id="IPR000064">
    <property type="entry name" value="NLP_P60_dom"/>
</dbReference>
<feature type="domain" description="NlpC/P60" evidence="7">
    <location>
        <begin position="232"/>
        <end position="348"/>
    </location>
</feature>